<comment type="caution">
    <text evidence="3">The sequence shown here is derived from an EMBL/GenBank/DDBJ whole genome shotgun (WGS) entry which is preliminary data.</text>
</comment>
<sequence length="77" mass="8882">MNYTKSTRFPPDLSPPHVPGSSHELPSTIRSGGNRQRQKWRERKERRRRSFCSRVALFLQLGCTNTGVARLAWNGSR</sequence>
<feature type="compositionally biased region" description="Basic residues" evidence="1">
    <location>
        <begin position="36"/>
        <end position="49"/>
    </location>
</feature>
<keyword evidence="2" id="KW-1133">Transmembrane helix</keyword>
<keyword evidence="2" id="KW-0472">Membrane</keyword>
<dbReference type="EMBL" id="NMUH01005990">
    <property type="protein sequence ID" value="MQM14181.1"/>
    <property type="molecule type" value="Genomic_DNA"/>
</dbReference>
<dbReference type="AlphaFoldDB" id="A0A843X514"/>
<evidence type="ECO:0000313" key="4">
    <source>
        <dbReference type="Proteomes" id="UP000652761"/>
    </source>
</evidence>
<keyword evidence="4" id="KW-1185">Reference proteome</keyword>
<accession>A0A843X514</accession>
<evidence type="ECO:0000256" key="2">
    <source>
        <dbReference type="SAM" id="Phobius"/>
    </source>
</evidence>
<feature type="region of interest" description="Disordered" evidence="1">
    <location>
        <begin position="1"/>
        <end position="49"/>
    </location>
</feature>
<organism evidence="3 4">
    <name type="scientific">Colocasia esculenta</name>
    <name type="common">Wild taro</name>
    <name type="synonym">Arum esculentum</name>
    <dbReference type="NCBI Taxonomy" id="4460"/>
    <lineage>
        <taxon>Eukaryota</taxon>
        <taxon>Viridiplantae</taxon>
        <taxon>Streptophyta</taxon>
        <taxon>Embryophyta</taxon>
        <taxon>Tracheophyta</taxon>
        <taxon>Spermatophyta</taxon>
        <taxon>Magnoliopsida</taxon>
        <taxon>Liliopsida</taxon>
        <taxon>Araceae</taxon>
        <taxon>Aroideae</taxon>
        <taxon>Colocasieae</taxon>
        <taxon>Colocasia</taxon>
    </lineage>
</organism>
<proteinExistence type="predicted"/>
<name>A0A843X514_COLES</name>
<protein>
    <submittedName>
        <fullName evidence="3">Uncharacterized protein</fullName>
    </submittedName>
</protein>
<reference evidence="3" key="1">
    <citation type="submission" date="2017-07" db="EMBL/GenBank/DDBJ databases">
        <title>Taro Niue Genome Assembly and Annotation.</title>
        <authorList>
            <person name="Atibalentja N."/>
            <person name="Keating K."/>
            <person name="Fields C.J."/>
        </authorList>
    </citation>
    <scope>NUCLEOTIDE SEQUENCE</scope>
    <source>
        <strain evidence="3">Niue_2</strain>
        <tissue evidence="3">Leaf</tissue>
    </source>
</reference>
<feature type="compositionally biased region" description="Polar residues" evidence="1">
    <location>
        <begin position="24"/>
        <end position="34"/>
    </location>
</feature>
<gene>
    <name evidence="3" type="ORF">Taro_047111</name>
</gene>
<evidence type="ECO:0000256" key="1">
    <source>
        <dbReference type="SAM" id="MobiDB-lite"/>
    </source>
</evidence>
<feature type="transmembrane region" description="Helical" evidence="2">
    <location>
        <begin position="51"/>
        <end position="73"/>
    </location>
</feature>
<dbReference type="Proteomes" id="UP000652761">
    <property type="component" value="Unassembled WGS sequence"/>
</dbReference>
<keyword evidence="2" id="KW-0812">Transmembrane</keyword>
<evidence type="ECO:0000313" key="3">
    <source>
        <dbReference type="EMBL" id="MQM14181.1"/>
    </source>
</evidence>